<evidence type="ECO:0000256" key="1">
    <source>
        <dbReference type="SAM" id="Phobius"/>
    </source>
</evidence>
<accession>A0A931G8V6</accession>
<name>A0A931G8V6_9BACT</name>
<dbReference type="EMBL" id="JACCQK010000594">
    <property type="protein sequence ID" value="MBG0780138.1"/>
    <property type="molecule type" value="Genomic_DNA"/>
</dbReference>
<feature type="transmembrane region" description="Helical" evidence="1">
    <location>
        <begin position="39"/>
        <end position="65"/>
    </location>
</feature>
<evidence type="ECO:0000313" key="3">
    <source>
        <dbReference type="Proteomes" id="UP000706172"/>
    </source>
</evidence>
<feature type="transmembrane region" description="Helical" evidence="1">
    <location>
        <begin position="7"/>
        <end position="27"/>
    </location>
</feature>
<evidence type="ECO:0000313" key="2">
    <source>
        <dbReference type="EMBL" id="MBG0780138.1"/>
    </source>
</evidence>
<keyword evidence="1" id="KW-1133">Transmembrane helix</keyword>
<dbReference type="Proteomes" id="UP000706172">
    <property type="component" value="Unassembled WGS sequence"/>
</dbReference>
<proteinExistence type="predicted"/>
<reference evidence="2" key="1">
    <citation type="submission" date="2020-07" db="EMBL/GenBank/DDBJ databases">
        <title>Severe corrosion of carbon steel in oil field produced water can be linked to methanogenic archaea containing a special type of NiFe hydrogenase.</title>
        <authorList>
            <person name="Lahme S."/>
            <person name="Mand J."/>
            <person name="Longwell J."/>
            <person name="Smith R."/>
            <person name="Enning D."/>
        </authorList>
    </citation>
    <scope>NUCLEOTIDE SEQUENCE</scope>
    <source>
        <strain evidence="2">MIC098Bin6</strain>
    </source>
</reference>
<sequence length="78" mass="9265">MVQLKHTWWIFQILLLFVSVFFFLFGLDLLISSYQLPDPFSFIMTFFAASFVLLISAALAITFLIKMIRVYRRIRNHS</sequence>
<keyword evidence="1" id="KW-0812">Transmembrane</keyword>
<organism evidence="2 3">
    <name type="scientific">Desulfotignum balticum</name>
    <dbReference type="NCBI Taxonomy" id="115781"/>
    <lineage>
        <taxon>Bacteria</taxon>
        <taxon>Pseudomonadati</taxon>
        <taxon>Thermodesulfobacteriota</taxon>
        <taxon>Desulfobacteria</taxon>
        <taxon>Desulfobacterales</taxon>
        <taxon>Desulfobacteraceae</taxon>
        <taxon>Desulfotignum</taxon>
    </lineage>
</organism>
<keyword evidence="1" id="KW-0472">Membrane</keyword>
<dbReference type="AlphaFoldDB" id="A0A931G8V6"/>
<comment type="caution">
    <text evidence="2">The sequence shown here is derived from an EMBL/GenBank/DDBJ whole genome shotgun (WGS) entry which is preliminary data.</text>
</comment>
<gene>
    <name evidence="2" type="ORF">H0S81_09470</name>
</gene>
<protein>
    <submittedName>
        <fullName evidence="2">Uncharacterized protein</fullName>
    </submittedName>
</protein>